<evidence type="ECO:0000313" key="3">
    <source>
        <dbReference type="WBParaSite" id="SMUV_0001064001-mRNA-1"/>
    </source>
</evidence>
<dbReference type="SMART" id="SM00256">
    <property type="entry name" value="FBOX"/>
    <property type="match status" value="1"/>
</dbReference>
<dbReference type="SUPFAM" id="SSF52047">
    <property type="entry name" value="RNI-like"/>
    <property type="match status" value="1"/>
</dbReference>
<sequence length="537" mass="59556">MARHKRSMKRSPLQEVTANAIRKAKVGRLTNIDSDLLKDPQDDSDAEIFFKSSDESFVLSPCSEKNLSSNKDVCEGSDIYDENNLDETSLESSQTSLGSSFCNDTSLANVLLLKPDTANAYRTPGTSRHIWRSPFISVAVDYFDELDIPSEVIIGIFKYLNKKDLNAAMLTCRRFYFAGCDSSLWETVNLSERNVSEAAVHTVLERGAKVLVLSGTSIRDSESSSWANTIEDVSWKTVKLSYADFSKIFVSDISIIVRILQRCTLLQAIAFENNTLEDSVLKAISKNSFLKYLCLPMCQGYTSAGLKYICKGCKNLIEANFAWSSFTADHVEVLCNNLPASLQRLDISGIINKDALSDADIVNLTNCCPKLTDIDISDAPSITAVSMKRLLGLPLLKGLTVSRCYSIDATAFMLARKLSYLNVFGCITESGQELLRRHLRNVRVNENNYTDIARPTRSVDRNMSFVCWERASGTCKRCVCDQKHGRSLCSKGYREAAVNGIAVFDWWNKSQLTAGLISECLGDSLSEVDVNAQLAPS</sequence>
<dbReference type="PROSITE" id="PS50181">
    <property type="entry name" value="FBOX"/>
    <property type="match status" value="1"/>
</dbReference>
<dbReference type="InterPro" id="IPR001810">
    <property type="entry name" value="F-box_dom"/>
</dbReference>
<dbReference type="Proteomes" id="UP000046393">
    <property type="component" value="Unplaced"/>
</dbReference>
<dbReference type="InterPro" id="IPR032675">
    <property type="entry name" value="LRR_dom_sf"/>
</dbReference>
<dbReference type="WBParaSite" id="SMUV_0001064001-mRNA-1">
    <property type="protein sequence ID" value="SMUV_0001064001-mRNA-1"/>
    <property type="gene ID" value="SMUV_0001064001"/>
</dbReference>
<dbReference type="InterPro" id="IPR036047">
    <property type="entry name" value="F-box-like_dom_sf"/>
</dbReference>
<dbReference type="Gene3D" id="3.80.10.10">
    <property type="entry name" value="Ribonuclease Inhibitor"/>
    <property type="match status" value="1"/>
</dbReference>
<dbReference type="PANTHER" id="PTHR13318">
    <property type="entry name" value="PARTNER OF PAIRED, ISOFORM B-RELATED"/>
    <property type="match status" value="1"/>
</dbReference>
<protein>
    <submittedName>
        <fullName evidence="3">F-box domain-containing protein</fullName>
    </submittedName>
</protein>
<evidence type="ECO:0000259" key="1">
    <source>
        <dbReference type="PROSITE" id="PS50181"/>
    </source>
</evidence>
<evidence type="ECO:0000313" key="2">
    <source>
        <dbReference type="Proteomes" id="UP000046393"/>
    </source>
</evidence>
<name>A0A0N5B048_9BILA</name>
<dbReference type="Pfam" id="PF12937">
    <property type="entry name" value="F-box-like"/>
    <property type="match status" value="1"/>
</dbReference>
<accession>A0A0N5B048</accession>
<keyword evidence="2" id="KW-1185">Reference proteome</keyword>
<dbReference type="GO" id="GO:0019005">
    <property type="term" value="C:SCF ubiquitin ligase complex"/>
    <property type="evidence" value="ECO:0007669"/>
    <property type="project" value="TreeGrafter"/>
</dbReference>
<proteinExistence type="predicted"/>
<feature type="domain" description="F-box" evidence="1">
    <location>
        <begin position="142"/>
        <end position="188"/>
    </location>
</feature>
<reference evidence="3" key="1">
    <citation type="submission" date="2017-02" db="UniProtKB">
        <authorList>
            <consortium name="WormBaseParasite"/>
        </authorList>
    </citation>
    <scope>IDENTIFICATION</scope>
</reference>
<dbReference type="STRING" id="451379.A0A0N5B048"/>
<dbReference type="GO" id="GO:0031146">
    <property type="term" value="P:SCF-dependent proteasomal ubiquitin-dependent protein catabolic process"/>
    <property type="evidence" value="ECO:0007669"/>
    <property type="project" value="TreeGrafter"/>
</dbReference>
<organism evidence="2 3">
    <name type="scientific">Syphacia muris</name>
    <dbReference type="NCBI Taxonomy" id="451379"/>
    <lineage>
        <taxon>Eukaryota</taxon>
        <taxon>Metazoa</taxon>
        <taxon>Ecdysozoa</taxon>
        <taxon>Nematoda</taxon>
        <taxon>Chromadorea</taxon>
        <taxon>Rhabditida</taxon>
        <taxon>Spirurina</taxon>
        <taxon>Oxyuridomorpha</taxon>
        <taxon>Oxyuroidea</taxon>
        <taxon>Oxyuridae</taxon>
        <taxon>Syphacia</taxon>
    </lineage>
</organism>
<dbReference type="PANTHER" id="PTHR13318:SF190">
    <property type="entry name" value="PARTNER OF PAIRED, ISOFORM B"/>
    <property type="match status" value="1"/>
</dbReference>
<dbReference type="AlphaFoldDB" id="A0A0N5B048"/>
<dbReference type="SUPFAM" id="SSF81383">
    <property type="entry name" value="F-box domain"/>
    <property type="match status" value="1"/>
</dbReference>